<proteinExistence type="predicted"/>
<evidence type="ECO:0000313" key="3">
    <source>
        <dbReference type="Proteomes" id="UP000732378"/>
    </source>
</evidence>
<keyword evidence="1" id="KW-0472">Membrane</keyword>
<evidence type="ECO:0000313" key="2">
    <source>
        <dbReference type="EMBL" id="MBM7507481.1"/>
    </source>
</evidence>
<protein>
    <recommendedName>
        <fullName evidence="4">PH domain-containing protein</fullName>
    </recommendedName>
</protein>
<sequence length="264" mass="28247">MRSNRQNALLTLSYVFLAVLGTGIVVAGDLAVGMFGSLLLLIAVGGFVMVGCDTYLPRHRPAVEVGTAPSGAAAMVFPYPRVALVLPVFWTAAFLIWAAAGALLFLRADAPIGVWLLGSIAALLLWPLVAVLRGRIAVGGLYLTSTGVEYRHEGISWSTSWESIASAGPIESHHSRDSLMIALTSWPERHDTTRVVWRREVRLDKPVMVVSAQYVAGGASVIADVLQRCVRLPQSRAELAQRYTVDQVNELARLGSSGSATAAP</sequence>
<feature type="transmembrane region" description="Helical" evidence="1">
    <location>
        <begin position="82"/>
        <end position="106"/>
    </location>
</feature>
<dbReference type="EMBL" id="JAFBBZ010000001">
    <property type="protein sequence ID" value="MBM7507481.1"/>
    <property type="molecule type" value="Genomic_DNA"/>
</dbReference>
<evidence type="ECO:0008006" key="4">
    <source>
        <dbReference type="Google" id="ProtNLM"/>
    </source>
</evidence>
<dbReference type="Proteomes" id="UP000732378">
    <property type="component" value="Unassembled WGS sequence"/>
</dbReference>
<name>A0ABS2M8J1_9ACTN</name>
<keyword evidence="1" id="KW-1133">Transmembrane helix</keyword>
<feature type="transmembrane region" description="Helical" evidence="1">
    <location>
        <begin position="37"/>
        <end position="56"/>
    </location>
</feature>
<accession>A0ABS2M8J1</accession>
<keyword evidence="3" id="KW-1185">Reference proteome</keyword>
<reference evidence="2 3" key="1">
    <citation type="submission" date="2021-01" db="EMBL/GenBank/DDBJ databases">
        <title>Sequencing the genomes of 1000 actinobacteria strains.</title>
        <authorList>
            <person name="Klenk H.-P."/>
        </authorList>
    </citation>
    <scope>NUCLEOTIDE SEQUENCE [LARGE SCALE GENOMIC DNA]</scope>
    <source>
        <strain evidence="2 3">DSM 18239</strain>
    </source>
</reference>
<gene>
    <name evidence="2" type="ORF">JOE61_001295</name>
</gene>
<feature type="transmembrane region" description="Helical" evidence="1">
    <location>
        <begin position="112"/>
        <end position="132"/>
    </location>
</feature>
<keyword evidence="1" id="KW-0812">Transmembrane</keyword>
<comment type="caution">
    <text evidence="2">The sequence shown here is derived from an EMBL/GenBank/DDBJ whole genome shotgun (WGS) entry which is preliminary data.</text>
</comment>
<dbReference type="RefSeq" id="WP_193670103.1">
    <property type="nucleotide sequence ID" value="NZ_JACDTV010000012.1"/>
</dbReference>
<organism evidence="2 3">
    <name type="scientific">Nocardioides salarius</name>
    <dbReference type="NCBI Taxonomy" id="374513"/>
    <lineage>
        <taxon>Bacteria</taxon>
        <taxon>Bacillati</taxon>
        <taxon>Actinomycetota</taxon>
        <taxon>Actinomycetes</taxon>
        <taxon>Propionibacteriales</taxon>
        <taxon>Nocardioidaceae</taxon>
        <taxon>Nocardioides</taxon>
    </lineage>
</organism>
<evidence type="ECO:0000256" key="1">
    <source>
        <dbReference type="SAM" id="Phobius"/>
    </source>
</evidence>